<feature type="region of interest" description="Disordered" evidence="1">
    <location>
        <begin position="31"/>
        <end position="64"/>
    </location>
</feature>
<name>A0A382RV84_9ZZZZ</name>
<reference evidence="2" key="1">
    <citation type="submission" date="2018-05" db="EMBL/GenBank/DDBJ databases">
        <authorList>
            <person name="Lanie J.A."/>
            <person name="Ng W.-L."/>
            <person name="Kazmierczak K.M."/>
            <person name="Andrzejewski T.M."/>
            <person name="Davidsen T.M."/>
            <person name="Wayne K.J."/>
            <person name="Tettelin H."/>
            <person name="Glass J.I."/>
            <person name="Rusch D."/>
            <person name="Podicherti R."/>
            <person name="Tsui H.-C.T."/>
            <person name="Winkler M.E."/>
        </authorList>
    </citation>
    <scope>NUCLEOTIDE SEQUENCE</scope>
</reference>
<gene>
    <name evidence="2" type="ORF">METZ01_LOCUS354046</name>
</gene>
<dbReference type="EMBL" id="UINC01124205">
    <property type="protein sequence ID" value="SVD01192.1"/>
    <property type="molecule type" value="Genomic_DNA"/>
</dbReference>
<feature type="non-terminal residue" evidence="2">
    <location>
        <position position="64"/>
    </location>
</feature>
<protein>
    <submittedName>
        <fullName evidence="2">Uncharacterized protein</fullName>
    </submittedName>
</protein>
<proteinExistence type="predicted"/>
<evidence type="ECO:0000256" key="1">
    <source>
        <dbReference type="SAM" id="MobiDB-lite"/>
    </source>
</evidence>
<organism evidence="2">
    <name type="scientific">marine metagenome</name>
    <dbReference type="NCBI Taxonomy" id="408172"/>
    <lineage>
        <taxon>unclassified sequences</taxon>
        <taxon>metagenomes</taxon>
        <taxon>ecological metagenomes</taxon>
    </lineage>
</organism>
<evidence type="ECO:0000313" key="2">
    <source>
        <dbReference type="EMBL" id="SVD01192.1"/>
    </source>
</evidence>
<accession>A0A382RV84</accession>
<feature type="compositionally biased region" description="Polar residues" evidence="1">
    <location>
        <begin position="55"/>
        <end position="64"/>
    </location>
</feature>
<dbReference type="AlphaFoldDB" id="A0A382RV84"/>
<sequence>MNALARYLLVFLLGWSGAVWSYSDLIYKTSKTPEKTETQKNTNDLSLPDALKPQPTVNSEPISQ</sequence>